<sequence length="88" mass="10060">MDNCNEIVTPIETNVKLIKKVEKSIVFISYWCGDKVDRKGTFDSLFQFLNAPISWWSNKQSVVALSSCVAEYSCFTSILLNSIFRNNI</sequence>
<dbReference type="AlphaFoldDB" id="A0A371E6U0"/>
<keyword evidence="2" id="KW-1185">Reference proteome</keyword>
<protein>
    <submittedName>
        <fullName evidence="1">Uncharacterized protein</fullName>
    </submittedName>
</protein>
<gene>
    <name evidence="1" type="ORF">CR513_60016</name>
</gene>
<proteinExistence type="predicted"/>
<feature type="non-terminal residue" evidence="1">
    <location>
        <position position="1"/>
    </location>
</feature>
<dbReference type="Proteomes" id="UP000257109">
    <property type="component" value="Unassembled WGS sequence"/>
</dbReference>
<reference evidence="1" key="1">
    <citation type="submission" date="2018-05" db="EMBL/GenBank/DDBJ databases">
        <title>Draft genome of Mucuna pruriens seed.</title>
        <authorList>
            <person name="Nnadi N.E."/>
            <person name="Vos R."/>
            <person name="Hasami M.H."/>
            <person name="Devisetty U.K."/>
            <person name="Aguiy J.C."/>
        </authorList>
    </citation>
    <scope>NUCLEOTIDE SEQUENCE [LARGE SCALE GENOMIC DNA]</scope>
    <source>
        <strain evidence="1">JCA_2017</strain>
    </source>
</reference>
<evidence type="ECO:0000313" key="2">
    <source>
        <dbReference type="Proteomes" id="UP000257109"/>
    </source>
</evidence>
<evidence type="ECO:0000313" key="1">
    <source>
        <dbReference type="EMBL" id="RDX61729.1"/>
    </source>
</evidence>
<organism evidence="1 2">
    <name type="scientific">Mucuna pruriens</name>
    <name type="common">Velvet bean</name>
    <name type="synonym">Dolichos pruriens</name>
    <dbReference type="NCBI Taxonomy" id="157652"/>
    <lineage>
        <taxon>Eukaryota</taxon>
        <taxon>Viridiplantae</taxon>
        <taxon>Streptophyta</taxon>
        <taxon>Embryophyta</taxon>
        <taxon>Tracheophyta</taxon>
        <taxon>Spermatophyta</taxon>
        <taxon>Magnoliopsida</taxon>
        <taxon>eudicotyledons</taxon>
        <taxon>Gunneridae</taxon>
        <taxon>Pentapetalae</taxon>
        <taxon>rosids</taxon>
        <taxon>fabids</taxon>
        <taxon>Fabales</taxon>
        <taxon>Fabaceae</taxon>
        <taxon>Papilionoideae</taxon>
        <taxon>50 kb inversion clade</taxon>
        <taxon>NPAAA clade</taxon>
        <taxon>indigoferoid/millettioid clade</taxon>
        <taxon>Phaseoleae</taxon>
        <taxon>Mucuna</taxon>
    </lineage>
</organism>
<dbReference type="EMBL" id="QJKJ01015955">
    <property type="protein sequence ID" value="RDX61729.1"/>
    <property type="molecule type" value="Genomic_DNA"/>
</dbReference>
<name>A0A371E6U0_MUCPR</name>
<comment type="caution">
    <text evidence="1">The sequence shown here is derived from an EMBL/GenBank/DDBJ whole genome shotgun (WGS) entry which is preliminary data.</text>
</comment>
<dbReference type="OrthoDB" id="8188638at2759"/>
<accession>A0A371E6U0</accession>